<evidence type="ECO:0000313" key="2">
    <source>
        <dbReference type="Proteomes" id="UP000637628"/>
    </source>
</evidence>
<evidence type="ECO:0000313" key="1">
    <source>
        <dbReference type="EMBL" id="GID99328.1"/>
    </source>
</evidence>
<comment type="caution">
    <text evidence="1">The sequence shown here is derived from an EMBL/GenBank/DDBJ whole genome shotgun (WGS) entry which is preliminary data.</text>
</comment>
<proteinExistence type="predicted"/>
<organism evidence="1 2">
    <name type="scientific">Paractinoplanes durhamensis</name>
    <dbReference type="NCBI Taxonomy" id="113563"/>
    <lineage>
        <taxon>Bacteria</taxon>
        <taxon>Bacillati</taxon>
        <taxon>Actinomycetota</taxon>
        <taxon>Actinomycetes</taxon>
        <taxon>Micromonosporales</taxon>
        <taxon>Micromonosporaceae</taxon>
        <taxon>Paractinoplanes</taxon>
    </lineage>
</organism>
<dbReference type="EMBL" id="BOML01000006">
    <property type="protein sequence ID" value="GID99328.1"/>
    <property type="molecule type" value="Genomic_DNA"/>
</dbReference>
<gene>
    <name evidence="1" type="ORF">Adu01nite_06790</name>
</gene>
<name>A0ABQ3YP12_9ACTN</name>
<keyword evidence="2" id="KW-1185">Reference proteome</keyword>
<reference evidence="1 2" key="1">
    <citation type="submission" date="2021-01" db="EMBL/GenBank/DDBJ databases">
        <title>Whole genome shotgun sequence of Actinoplanes durhamensis NBRC 14914.</title>
        <authorList>
            <person name="Komaki H."/>
            <person name="Tamura T."/>
        </authorList>
    </citation>
    <scope>NUCLEOTIDE SEQUENCE [LARGE SCALE GENOMIC DNA]</scope>
    <source>
        <strain evidence="1 2">NBRC 14914</strain>
    </source>
</reference>
<dbReference type="Proteomes" id="UP000637628">
    <property type="component" value="Unassembled WGS sequence"/>
</dbReference>
<accession>A0ABQ3YP12</accession>
<sequence length="55" mass="6354">MRSELVVHRAAEPRKRVVHSYERVIHRLVLLSTFTQRVGFDTVMGRAVHAAPLYP</sequence>
<protein>
    <submittedName>
        <fullName evidence="1">Uncharacterized protein</fullName>
    </submittedName>
</protein>